<protein>
    <submittedName>
        <fullName evidence="4">Pfs, NACHT and ankyrin domain protein</fullName>
    </submittedName>
</protein>
<dbReference type="Pfam" id="PF12796">
    <property type="entry name" value="Ank_2"/>
    <property type="match status" value="1"/>
</dbReference>
<keyword evidence="2 3" id="KW-0040">ANK repeat</keyword>
<reference evidence="4 5" key="1">
    <citation type="submission" date="2020-01" db="EMBL/GenBank/DDBJ databases">
        <title>Draft genome sequence of Aspergillus udagawae IFM 53868.</title>
        <authorList>
            <person name="Takahashi H."/>
            <person name="Yaguchi T."/>
        </authorList>
    </citation>
    <scope>NUCLEOTIDE SEQUENCE [LARGE SCALE GENOMIC DNA]</scope>
    <source>
        <strain evidence="4 5">IFM 53868</strain>
    </source>
</reference>
<accession>A0ABQ1BDA0</accession>
<dbReference type="InterPro" id="IPR036770">
    <property type="entry name" value="Ankyrin_rpt-contain_sf"/>
</dbReference>
<evidence type="ECO:0000256" key="2">
    <source>
        <dbReference type="ARBA" id="ARBA00023043"/>
    </source>
</evidence>
<dbReference type="Gene3D" id="1.25.40.20">
    <property type="entry name" value="Ankyrin repeat-containing domain"/>
    <property type="match status" value="1"/>
</dbReference>
<keyword evidence="1" id="KW-0677">Repeat</keyword>
<comment type="caution">
    <text evidence="4">The sequence shown here is derived from an EMBL/GenBank/DDBJ whole genome shotgun (WGS) entry which is preliminary data.</text>
</comment>
<sequence length="168" mass="18682">MTGVGVIFQEGLKQCTARGFIIRVCLAYLCQLDEQCSADEIRSEFPLAQYSAQYWMDHAKPAEADKDIQDRILNFLLLQQQAYAVWGVLFDPDWPRDENPRTYGRMATPIYYASLAGLLYTVEMLLAKGANVNAQGGHYGNALQAASAGGHHEIVQLLLEKGANELRA</sequence>
<dbReference type="PANTHER" id="PTHR24171">
    <property type="entry name" value="ANKYRIN REPEAT DOMAIN-CONTAINING PROTEIN 39-RELATED"/>
    <property type="match status" value="1"/>
</dbReference>
<proteinExistence type="predicted"/>
<dbReference type="PROSITE" id="PS50297">
    <property type="entry name" value="ANK_REP_REGION"/>
    <property type="match status" value="2"/>
</dbReference>
<name>A0ABQ1BDA0_9EURO</name>
<organism evidence="4 5">
    <name type="scientific">Aspergillus udagawae</name>
    <dbReference type="NCBI Taxonomy" id="91492"/>
    <lineage>
        <taxon>Eukaryota</taxon>
        <taxon>Fungi</taxon>
        <taxon>Dikarya</taxon>
        <taxon>Ascomycota</taxon>
        <taxon>Pezizomycotina</taxon>
        <taxon>Eurotiomycetes</taxon>
        <taxon>Eurotiomycetidae</taxon>
        <taxon>Eurotiales</taxon>
        <taxon>Aspergillaceae</taxon>
        <taxon>Aspergillus</taxon>
        <taxon>Aspergillus subgen. Fumigati</taxon>
    </lineage>
</organism>
<dbReference type="PROSITE" id="PS50088">
    <property type="entry name" value="ANK_REPEAT"/>
    <property type="match status" value="2"/>
</dbReference>
<feature type="repeat" description="ANK" evidence="3">
    <location>
        <begin position="138"/>
        <end position="164"/>
    </location>
</feature>
<dbReference type="SUPFAM" id="SSF48403">
    <property type="entry name" value="Ankyrin repeat"/>
    <property type="match status" value="1"/>
</dbReference>
<dbReference type="Proteomes" id="UP000465266">
    <property type="component" value="Unassembled WGS sequence"/>
</dbReference>
<keyword evidence="5" id="KW-1185">Reference proteome</keyword>
<dbReference type="EMBL" id="BLKG01000204">
    <property type="protein sequence ID" value="GFF99052.1"/>
    <property type="molecule type" value="Genomic_DNA"/>
</dbReference>
<evidence type="ECO:0000256" key="3">
    <source>
        <dbReference type="PROSITE-ProRule" id="PRU00023"/>
    </source>
</evidence>
<dbReference type="SMART" id="SM00248">
    <property type="entry name" value="ANK"/>
    <property type="match status" value="2"/>
</dbReference>
<feature type="repeat" description="ANK" evidence="3">
    <location>
        <begin position="105"/>
        <end position="137"/>
    </location>
</feature>
<dbReference type="InterPro" id="IPR002110">
    <property type="entry name" value="Ankyrin_rpt"/>
</dbReference>
<evidence type="ECO:0000256" key="1">
    <source>
        <dbReference type="ARBA" id="ARBA00022737"/>
    </source>
</evidence>
<dbReference type="PANTHER" id="PTHR24171:SF10">
    <property type="entry name" value="ANKYRIN REPEAT DOMAIN-CONTAINING PROTEIN 29-LIKE"/>
    <property type="match status" value="1"/>
</dbReference>
<evidence type="ECO:0000313" key="4">
    <source>
        <dbReference type="EMBL" id="GFF99052.1"/>
    </source>
</evidence>
<gene>
    <name evidence="4" type="ORF">IFM53868_10101</name>
</gene>
<evidence type="ECO:0000313" key="5">
    <source>
        <dbReference type="Proteomes" id="UP000465266"/>
    </source>
</evidence>